<feature type="compositionally biased region" description="Basic and acidic residues" evidence="11">
    <location>
        <begin position="5128"/>
        <end position="5141"/>
    </location>
</feature>
<comment type="caution">
    <text evidence="13">The sequence shown here is derived from an EMBL/GenBank/DDBJ whole genome shotgun (WGS) entry which is preliminary data.</text>
</comment>
<feature type="compositionally biased region" description="Acidic residues" evidence="11">
    <location>
        <begin position="5030"/>
        <end position="5046"/>
    </location>
</feature>
<evidence type="ECO:0000256" key="7">
    <source>
        <dbReference type="ARBA" id="ARBA00023186"/>
    </source>
</evidence>
<feature type="compositionally biased region" description="Polar residues" evidence="11">
    <location>
        <begin position="4986"/>
        <end position="5009"/>
    </location>
</feature>
<protein>
    <recommendedName>
        <fullName evidence="4 9">Midasin</fullName>
    </recommendedName>
</protein>
<evidence type="ECO:0000256" key="11">
    <source>
        <dbReference type="SAM" id="MobiDB-lite"/>
    </source>
</evidence>
<dbReference type="FunFam" id="3.40.50.300:FF:000582">
    <property type="entry name" value="Midasin"/>
    <property type="match status" value="1"/>
</dbReference>
<dbReference type="GO" id="GO:0000027">
    <property type="term" value="P:ribosomal large subunit assembly"/>
    <property type="evidence" value="ECO:0007669"/>
    <property type="project" value="InterPro"/>
</dbReference>
<evidence type="ECO:0000256" key="2">
    <source>
        <dbReference type="ARBA" id="ARBA00004642"/>
    </source>
</evidence>
<dbReference type="GO" id="GO:0016887">
    <property type="term" value="F:ATP hydrolysis activity"/>
    <property type="evidence" value="ECO:0007669"/>
    <property type="project" value="InterPro"/>
</dbReference>
<dbReference type="FunFam" id="3.40.50.300:FF:001861">
    <property type="entry name" value="Midasin"/>
    <property type="match status" value="1"/>
</dbReference>
<evidence type="ECO:0000256" key="10">
    <source>
        <dbReference type="SAM" id="Coils"/>
    </source>
</evidence>
<dbReference type="CDD" id="cd00009">
    <property type="entry name" value="AAA"/>
    <property type="match status" value="3"/>
</dbReference>
<keyword evidence="5 9" id="KW-0547">Nucleotide-binding</keyword>
<evidence type="ECO:0000313" key="13">
    <source>
        <dbReference type="EMBL" id="KAJ9691989.1"/>
    </source>
</evidence>
<dbReference type="GO" id="GO:0030687">
    <property type="term" value="C:preribosome, large subunit precursor"/>
    <property type="evidence" value="ECO:0007669"/>
    <property type="project" value="TreeGrafter"/>
</dbReference>
<feature type="compositionally biased region" description="Basic and acidic residues" evidence="11">
    <location>
        <begin position="4883"/>
        <end position="4908"/>
    </location>
</feature>
<evidence type="ECO:0000256" key="3">
    <source>
        <dbReference type="ARBA" id="ARBA00007188"/>
    </source>
</evidence>
<dbReference type="SUPFAM" id="SSF53300">
    <property type="entry name" value="vWA-like"/>
    <property type="match status" value="1"/>
</dbReference>
<comment type="similarity">
    <text evidence="3 9">Belongs to the midasin family.</text>
</comment>
<feature type="domain" description="VWFA" evidence="12">
    <location>
        <begin position="5268"/>
        <end position="5468"/>
    </location>
</feature>
<comment type="subcellular location">
    <subcellularLocation>
        <location evidence="1">Nucleus</location>
        <location evidence="1">Nucleolus</location>
    </subcellularLocation>
    <subcellularLocation>
        <location evidence="2">Nucleus</location>
        <location evidence="2">Nucleoplasm</location>
    </subcellularLocation>
</comment>
<feature type="compositionally biased region" description="Acidic residues" evidence="11">
    <location>
        <begin position="4865"/>
        <end position="4876"/>
    </location>
</feature>
<dbReference type="GO" id="GO:0005730">
    <property type="term" value="C:nucleolus"/>
    <property type="evidence" value="ECO:0007669"/>
    <property type="project" value="UniProtKB-SubCell"/>
</dbReference>
<sequence>MAIDGSFSLESQLERFLARCPKLACIPQFDSLLKKREMMTEERVVNLLAELFIHPKYTISMMGCFRPICRKIVDKAVALLRLVPNLRYNSNGTLTEVEEDKLLGEAENFEDAGDASVIEFFARNGWGLNLHELACLAFCRALDLAPFLLGSTLSYFRFAPPPFERLLIKGSVSELPAKAGKHLLSSVQTAYRFLLMEPDVFSRLWDWSCFLDLVQKLANLDMMDDDKFVKNISDIRWCGLQILFVILKMNDTANANFGIGAEEALGCLLRWEELCKDVALEKAGWYFESSKQQKSDSINPNIDFDQENCLRFFGLNNLAVSSSQFPEAQPSTRIRRLATWNADSCGNPLVLTSSLKKSYEMVLLAVSQKWPVLLYGPAGVGKTALISKLARDSGNRVLSIHMDDQIDGKTLIGSYVCMERPGEFRWQPGSLTQAVMNGFWVVFEGIDKAPSDVQSILLPLLEGASSFLTSHGEAIRVAESFRLFSTISSSNVDISCKREGGNSLGVLWRRVMIGHPSKEDLQSIVKAWYPELEPVAGKLIETFERVNYVPLYQLGGFQSGNHPSFSSLSRFSLRDLLKWCKRIAALGVHFLGDGLSADACKCIFLEAVDIFAAFSASAENRLTIMRELAKMWAVSDSVAEAFHPPNKPVIQDLGTDLTIGRVTLHRHQRVLRHQKKTFVEIRSSLHLLERIACSVKCNEPVLLVGETGTGKTTLVQNLAMRLGQKLTVLNLSQQSDVADLLGGFKPMDAQFVCFPLYKDFENLFSKTFSVKDNGEFLARLQHHLSDKNWKMLMTGFKKGVDFFRKSAEIGKSGSGKKRKKSLDETVLKAWEDFSVKLDTSRGQIGASSGMLFQFVEGAFVTALRNGDWILLDEVNLAPPETLQRVIGVLEDVNGSLCLAERGDASYIPRHPNFRLFACMNPATDAGKRDLPYSLRSRFTESFVDDVLDDKDLTLFITQSLDDSCSSGDLVDKIVSFYKAAKKESEERLQDGANQKPQYSLRSLYRAIEYTNKAKRKFGFQKAIYDGFSMFFLTLLDVPSAKLMNQMILSKVLGGKIPPQVPFDEYLMVRGSTISGDFLENYILTKSVREHLRNLARAVLIKRYPVLLQGPTSSGKTSLVQYLAAITGHEFVRINNHEHTDLQEYLGSYVTDSSGKLVFHEGVLVKAVRNGYWIVLDELNLAPSDVLEALNRLLDDNRELFVPELRETIPAHPDFMLFATQNPPTLYGGRKMLSRAFRNRFVEIHVDEIPEDELSTILDKRCKIPESYAKKMVEVMKELELHRQSSKVFAGKHGFITPRDLFRWADRFRTFGNSYEDLARDGYYLLAERLRDEGEKKVVQAVLEKHLRVKLVKDNLYHQKLGEGDNVFSSGKHAWASESLGDIIWTKSMWRLYFLVERCYRLREPILLVGETGGGKTTICQLLSAVLGLKLHILNCHQYTETSDFLGGFYPIRERSRLISEFKFLIEQLMMLKALVDFPGDISISSDIGHASQTLDQLDVIVNSYQQGVIPWADVTRQDLDTFVRMKLDLAQLHQKWQTIFMWQDGPLVQAMKDGDLFLVDEISLADDSVLERLNSVLEPERKLALAEKGGSSLEKITAHPNFFLLATMNPGGDYGKKELSPALRNRFTEIWVPCVSDLDELRSIALQRFSNPKILWIVDPMLNFWEWFNQLQTGRALTVRDLLSWVTFINVTEKSLQPDYAFLHGAFLVLLDGLSLGTGISKEDAGKLRERCLSFLVEQLKLADLCLVVSELSRMENYSWGDLGTTADSSCSNNMQLDNHFGIHPFYIEKGDQSCEIKGFEFLAPTTCKNAFRVLRAMQLAKPVLLEGSPGVGKTSLIVALGKFSGHPVVRINLSEQTDIMDLLGSDLPVESSEGIKFAWSDGILLQALKQGSWVLLDELNLAPQSVLEGLNAILDHRAEVFIPELGVTFKCPSSFRVFACQNPSSQGGGRKGLPRSFLNRFTKVYVDELVEDDYLFICSSLYPSIQRPILSKLILFNKRLHEDIMLNHKFAQDGSPWEFNLRDVIRSCEIIEGAPEKLKPDCFLNIVYVQRMRTAADRREVLRLYEQVFQVKPYINPYPRVQLNHRYLVVGNTSIRRNHFQSSKISNSQLKILPGIRQSLEAVAHCVQRQWLCILVGPSSSGKTSLIRLLAHLTGNVLNELSLSSATDISELLGCFEQYNAFRNFRSVVGQVECYVNEYCSLQLESSMEAFISERRDMITGWLAVLSSMDCGPSSTSASTYMEDWKCNRSSLCLLVEIIEHLRVDLEKNKLPVSWSCEDLNRTLKTILKLQEDQQKRTVAAKFEWVTGLLIKALENGEWIVLENANLCNPTVLDRINSLVEPCGSITVNECGIVDGKPLVVHPHPNFRMFLTVNPSHGDVSRAMRNRGVEIFMMQPYWPLDQESDYYFEELELKDVKRFLVLSDIPGEKLVEAMAKAHIYARDEGLGLNVHITYLELARWVQLFLQLLMNGNQPLWSLQISWEHTYLSSLGEIEGEYIIAHARTSYLSAVEFSEFDSSLGCSLCLPGGWPRPLRIRDLVYHSREVGVKQNCMYLEFLGTQYASCELGVAWDRCLVGKALTASVYPRMDLMNVKILNHILFPKASNEMLANYDRQTKFNAALIDKMLLFAANWTIEQATESDLKLYLLWFSWFNSRLLPFCQFFNSFLTQLKEELKHPIWNCIIGCYRELISHHQVDLDSQPIPMLSLELVDLTGSDDISKISSRRLCNAINSIGLLRRSLQQWNTESGYNFTDESRSYIPVLRSLQVLEDEVLNALVESPSFDLLIQLLTNLLEDHILFWNSVTSSKFDYMLISWHSLMKDAMKLRDFFPKSVKHLLMEIRDLDRVSLWHLHSQKSLLWVYGGHPNMPSSADLYWKQHKLLCFCEFVWPTKTKSWEQVDDRLIDAVVSSSPDLRFLAMQGVCMSSYITGRCDKDDATVVQQLEEMHQMLLERFEHEKHKLEAKCGIEENSFLLENPVACCVFCPEVLCRKAGFDSWQETRSIIDSSSFFLDMELLQELSLVVLVDAKELQLALSSASDLLEYAMNFSLNFSSRPPTIFLPHQKILWTLDAWESVNAVSAKIVSFVLEMWFRWHSSLWINHPASVKNFSKIDAYDIPLPAMLVQPVKTATIFQILESRFAIKDYHLHCLKLRVASHNLWKSSTPRTDLHGFLLSAARALFQQIIYTHQKTFDADNYDTIKFIFSSFQKTIASQENIKVLSSLIAASNHHRLTTLIPSFIEPVLRELYLQCSSTDFLYNLGCAWSRIGGLRFCLLLSSSDLDPATKYSIKYSLLEEKISSLELETKVRQECDHLVGWFSTREADKQRAKALENLKVERERLQKKMVFRSDPGKFKDLKHEFGEFLKRVTYLVDDLMKNIEVMDLQVMIGEVCNWQETATCFINRLSDEYAAYTDIIQPVQVAVYEMKLGLSLVLSSSLQKGFQNRVMQDNMDGILATIYSFIRFPRDNAGESIAVEVKFEFPSYGVGSPSNVWSLDMNVLEKLVTITRGLNADRTVSVLQLKAAVRQNILVRVAHFVANAHLFDDASFMLSNKIFDEIACFWMNMKVQVKGKEDYDAQQYKFKPRAFKMENVIEIDISTLGNSFANESFSEWQELLSEDEFTEKKDANEELEEEWSLMQESILSNMVHIHNRLFGSVNLVLNSGVIQVSDADRLRSFIDSYALGVGMIKGLEGLLSSSLDVKLVPEHLLRLCLEHEPKFVSYHKVAHTYNFYKDSNASMMAKMVKPLTALQKRLLSLLNEWEDHHGVQKILGVIEMLLAIPSSTPLAKALSGLQFLLNRIRILQENGSKFSLSDQLEPIILLASLWKKIEFDSWPALLDEVQDQYEINGGKLWFPLYSVLQHRQSDDIATYNQSTIQSLEEFIQTSSIGEFRKRLELLFAFHGQISTGISLGIYSSPFQMENLKILYNVFGYYVQFLPIALEHIQANRKTIETELKELLKLCRWEHSESYLSMENSKKTQQKLRKLIQKYTDLLQQPVMLILNLEATQRGIKSKSIQELKVPGDLPDKHGEELNAATDLTEFSDKNRSVWYTDWRKKVAFALQTLQLGKTPEFNIPFLCFEDAQDVENTTQQDLASPSPCLVYLEHWREVWSTLEHVCRTVTECADLWKDVSKNLGKRRALSELLKLLESCGLSRHKSTFFEDQLKSNQSSWLLQPSYDVQHLLPMQGRLPYQNVDLAASSQLQSLIHEVSDVEWSAANRYYFKSIASVQVLRQICLNFHKDFTLEQVNRSVSFLDHLIIIQQEQRNAVYHFSEHVKDLRKSVASLENLYSSSTACDNGTDSKCSVAPNQHATLKYMWQQKQLFDSLCSMLHEESLLLRTVESTHLSTCQHVKGSANRVLVFIEKFVPLFQKSKESLDDYLLGRNRVLTTVATSFHPPVITKQMEQLVFQNFQVIREFEECLCAFQRQEVDRRSVQEVLLNHFEDIMKKAKAMAEQFNNALEGRSELSPCDENHSELEAGFSGAFERTLKHIMDAFQKLGPLNNTCALSEWSSDNITSWKVLFESYVMNLRLDSICDELHKTIFYAGNLLNHSGNKIPSLCFQVETYFKHLYQLLDLVSGFSDGLLHDFLDVHKKVSMMTHALANVFASLYSEGFGTPTEDQIDDNSHDTSKDAKGTGMGEGVGLKDVSDQITDEDQLLGASEKPSEEQDVSNEVPSKNDKGIEMEQDFAADTFSVSEESGDDDNEDSGDEQLDSAMGETGADSEMVDEKLWNKDADENGNNTKEKYESGPSVTDKDASSRELRAKEDDAAAAADEPGELNQDESNEQNDEIGSQDDLGNTENMDEMNMDKEEAFADPSGLKLDETNPMEEDLDMDEQEGADPMEEAHPEEHDEFTENGDGKEEDSNPADENLEEAESGQVDGSCERDDLGKGNEEKADMDLEAPRKDVLGPGNSNFISDHVPNAESATQPKDDMQAADSRNMAPETKWSNSSDIHNNLAPISGLPSNDTSEMEMMVADSSMDGKLTNDQPKTQLPQQDSSSIQKTQANPYRNVGDALEEWKERARVSSDLQEDNAEAPDNVEDESADEYGYVSEFEKGTAQALGPATFDQIDKNITQNEPDVDGVMAQKEHLTKENEKPNSETDPIKSSALNLKKRIEEQMQISDSEVSPKEICPEVHGQDDGDPGSVSESLVSIKRSYLNEDIYQLSKLSVSDELGKAKNLEEASSDMKDNAAALWRRYELLTTRLSQELAEQLRLVMEPTLASKLQGDYKTGKRINMKKVIPYIASHYRKDKIWLRRTRPNKRDYQVVIAVDDSRSMSESCCGDVAIEALVTVCRAMSQLEVGNLAVASYGKEGNIRLLHDFDQSFTGEAGIKMISNLTFKQENTIKDEPVVDLLKYLNNMLDTAVANARLPSGQNPLQQLVLIIADGRFIEKENLKRCVRDVLSRKRLVAFLLLDSPQESIMDLQEVSFQGGNMKISKYLDSFPFPYYIILKNIEALPRTLADLLRQWFELTQHSRD</sequence>
<dbReference type="InterPro" id="IPR040848">
    <property type="entry name" value="AAA_lid_7"/>
</dbReference>
<dbReference type="Pfam" id="PF07728">
    <property type="entry name" value="AAA_5"/>
    <property type="match status" value="7"/>
</dbReference>
<evidence type="ECO:0000256" key="6">
    <source>
        <dbReference type="ARBA" id="ARBA00022840"/>
    </source>
</evidence>
<dbReference type="GO" id="GO:0005654">
    <property type="term" value="C:nucleoplasm"/>
    <property type="evidence" value="ECO:0007669"/>
    <property type="project" value="UniProtKB-SubCell"/>
</dbReference>
<dbReference type="SMART" id="SM00382">
    <property type="entry name" value="AAA"/>
    <property type="match status" value="5"/>
</dbReference>
<dbReference type="GO" id="GO:0000055">
    <property type="term" value="P:ribosomal large subunit export from nucleus"/>
    <property type="evidence" value="ECO:0007669"/>
    <property type="project" value="TreeGrafter"/>
</dbReference>
<feature type="region of interest" description="Disordered" evidence="11">
    <location>
        <begin position="4617"/>
        <end position="5046"/>
    </location>
</feature>
<dbReference type="GO" id="GO:0005524">
    <property type="term" value="F:ATP binding"/>
    <property type="evidence" value="ECO:0007669"/>
    <property type="project" value="UniProtKB-KW"/>
</dbReference>
<dbReference type="Pfam" id="PF21108">
    <property type="entry name" value="MDN1_4th"/>
    <property type="match status" value="1"/>
</dbReference>
<dbReference type="Pfam" id="PF17865">
    <property type="entry name" value="AAA_lid_5"/>
    <property type="match status" value="1"/>
</dbReference>
<feature type="compositionally biased region" description="Acidic residues" evidence="11">
    <location>
        <begin position="4826"/>
        <end position="4843"/>
    </location>
</feature>
<feature type="coiled-coil region" evidence="10">
    <location>
        <begin position="2940"/>
        <end position="2971"/>
    </location>
</feature>
<dbReference type="InterPro" id="IPR002035">
    <property type="entry name" value="VWF_A"/>
</dbReference>
<keyword evidence="7 9" id="KW-0143">Chaperone</keyword>
<dbReference type="Pfam" id="PF17867">
    <property type="entry name" value="AAA_lid_7"/>
    <property type="match status" value="3"/>
</dbReference>
<dbReference type="FunFam" id="3.40.50.410:FF:000114">
    <property type="entry name" value="Midasin"/>
    <property type="match status" value="1"/>
</dbReference>
<dbReference type="InterPro" id="IPR027417">
    <property type="entry name" value="P-loop_NTPase"/>
</dbReference>
<dbReference type="SUPFAM" id="SSF52540">
    <property type="entry name" value="P-loop containing nucleoside triphosphate hydrolases"/>
    <property type="match status" value="6"/>
</dbReference>
<dbReference type="PROSITE" id="PS00675">
    <property type="entry name" value="SIGMA54_INTERACT_1"/>
    <property type="match status" value="1"/>
</dbReference>
<dbReference type="Gene3D" id="3.40.50.300">
    <property type="entry name" value="P-loop containing nucleotide triphosphate hydrolases"/>
    <property type="match status" value="7"/>
</dbReference>
<reference evidence="13 14" key="1">
    <citation type="journal article" date="2023" name="BMC Biotechnol.">
        <title>Vitis rotundifolia cv Carlos genome sequencing.</title>
        <authorList>
            <person name="Huff M."/>
            <person name="Hulse-Kemp A."/>
            <person name="Scheffler B."/>
            <person name="Youngblood R."/>
            <person name="Simpson S."/>
            <person name="Babiker E."/>
            <person name="Staton M."/>
        </authorList>
    </citation>
    <scope>NUCLEOTIDE SEQUENCE [LARGE SCALE GENOMIC DNA]</scope>
    <source>
        <tissue evidence="13">Leaf</tissue>
    </source>
</reference>
<keyword evidence="8 9" id="KW-0539">Nucleus</keyword>
<evidence type="ECO:0000256" key="9">
    <source>
        <dbReference type="PIRNR" id="PIRNR010340"/>
    </source>
</evidence>
<dbReference type="InterPro" id="IPR012099">
    <property type="entry name" value="Midasin"/>
</dbReference>
<dbReference type="InterPro" id="IPR036465">
    <property type="entry name" value="vWFA_dom_sf"/>
</dbReference>
<dbReference type="PROSITE" id="PS50234">
    <property type="entry name" value="VWFA"/>
    <property type="match status" value="1"/>
</dbReference>
<evidence type="ECO:0000256" key="1">
    <source>
        <dbReference type="ARBA" id="ARBA00004604"/>
    </source>
</evidence>
<dbReference type="InterPro" id="IPR048617">
    <property type="entry name" value="MDN1_AAA_lid_4"/>
</dbReference>
<dbReference type="FunFam" id="3.40.50.300:FF:001384">
    <property type="entry name" value="Midasin"/>
    <property type="match status" value="1"/>
</dbReference>
<dbReference type="FunFam" id="3.40.50.300:FF:000142">
    <property type="entry name" value="Midasin"/>
    <property type="match status" value="1"/>
</dbReference>
<evidence type="ECO:0000256" key="4">
    <source>
        <dbReference type="ARBA" id="ARBA00017143"/>
    </source>
</evidence>
<dbReference type="InterPro" id="IPR003593">
    <property type="entry name" value="AAA+_ATPase"/>
</dbReference>
<feature type="compositionally biased region" description="Acidic residues" evidence="11">
    <location>
        <begin position="4775"/>
        <end position="4793"/>
    </location>
</feature>
<feature type="coiled-coil region" evidence="10">
    <location>
        <begin position="3940"/>
        <end position="3995"/>
    </location>
</feature>
<dbReference type="EMBL" id="JARBHA010000009">
    <property type="protein sequence ID" value="KAJ9691989.1"/>
    <property type="molecule type" value="Genomic_DNA"/>
</dbReference>
<evidence type="ECO:0000313" key="14">
    <source>
        <dbReference type="Proteomes" id="UP001168098"/>
    </source>
</evidence>
<feature type="compositionally biased region" description="Basic and acidic residues" evidence="11">
    <location>
        <begin position="4726"/>
        <end position="4768"/>
    </location>
</feature>
<dbReference type="FunFam" id="3.40.50.300:FF:001368">
    <property type="entry name" value="Midasin"/>
    <property type="match status" value="1"/>
</dbReference>
<evidence type="ECO:0000256" key="8">
    <source>
        <dbReference type="ARBA" id="ARBA00023242"/>
    </source>
</evidence>
<dbReference type="InterPro" id="IPR041190">
    <property type="entry name" value="Midasin_AAA_lid_5"/>
</dbReference>
<dbReference type="InterPro" id="IPR011704">
    <property type="entry name" value="ATPase_dyneun-rel_AAA"/>
</dbReference>
<dbReference type="PIRSF" id="PIRSF010340">
    <property type="entry name" value="Midasin"/>
    <property type="match status" value="1"/>
</dbReference>
<gene>
    <name evidence="13" type="ORF">PVL29_011202</name>
</gene>
<accession>A0AA39DQ35</accession>
<feature type="region of interest" description="Disordered" evidence="11">
    <location>
        <begin position="5122"/>
        <end position="5150"/>
    </location>
</feature>
<name>A0AA39DQ35_VITRO</name>
<proteinExistence type="inferred from homology"/>
<dbReference type="PANTHER" id="PTHR48103:SF2">
    <property type="entry name" value="MIDASIN"/>
    <property type="match status" value="1"/>
</dbReference>
<keyword evidence="10" id="KW-0175">Coiled coil</keyword>
<feature type="compositionally biased region" description="Acidic residues" evidence="11">
    <location>
        <begin position="4698"/>
        <end position="4712"/>
    </location>
</feature>
<feature type="compositionally biased region" description="Basic and acidic residues" evidence="11">
    <location>
        <begin position="4624"/>
        <end position="4634"/>
    </location>
</feature>
<feature type="compositionally biased region" description="Basic and acidic residues" evidence="11">
    <location>
        <begin position="5088"/>
        <end position="5105"/>
    </location>
</feature>
<evidence type="ECO:0000259" key="12">
    <source>
        <dbReference type="PROSITE" id="PS50234"/>
    </source>
</evidence>
<evidence type="ECO:0000256" key="5">
    <source>
        <dbReference type="ARBA" id="ARBA00022741"/>
    </source>
</evidence>
<dbReference type="PANTHER" id="PTHR48103">
    <property type="entry name" value="MIDASIN-RELATED"/>
    <property type="match status" value="1"/>
</dbReference>
<comment type="function">
    <text evidence="9">Nuclear chaperone required for maturation and nuclear export of pre-60S ribosome subunits.</text>
</comment>
<keyword evidence="14" id="KW-1185">Reference proteome</keyword>
<organism evidence="13 14">
    <name type="scientific">Vitis rotundifolia</name>
    <name type="common">Muscadine grape</name>
    <dbReference type="NCBI Taxonomy" id="103349"/>
    <lineage>
        <taxon>Eukaryota</taxon>
        <taxon>Viridiplantae</taxon>
        <taxon>Streptophyta</taxon>
        <taxon>Embryophyta</taxon>
        <taxon>Tracheophyta</taxon>
        <taxon>Spermatophyta</taxon>
        <taxon>Magnoliopsida</taxon>
        <taxon>eudicotyledons</taxon>
        <taxon>Gunneridae</taxon>
        <taxon>Pentapetalae</taxon>
        <taxon>rosids</taxon>
        <taxon>Vitales</taxon>
        <taxon>Vitaceae</taxon>
        <taxon>Viteae</taxon>
        <taxon>Vitis</taxon>
    </lineage>
</organism>
<dbReference type="Proteomes" id="UP001168098">
    <property type="component" value="Unassembled WGS sequence"/>
</dbReference>
<dbReference type="InterPro" id="IPR025662">
    <property type="entry name" value="Sigma_54_int_dom_ATP-bd_1"/>
</dbReference>
<keyword evidence="6 9" id="KW-0067">ATP-binding</keyword>
<feature type="region of interest" description="Disordered" evidence="11">
    <location>
        <begin position="5087"/>
        <end position="5108"/>
    </location>
</feature>